<accession>A0A348AGF3</accession>
<dbReference type="InterPro" id="IPR019734">
    <property type="entry name" value="TPR_rpt"/>
</dbReference>
<keyword evidence="5" id="KW-1185">Reference proteome</keyword>
<dbReference type="AlphaFoldDB" id="A0A348AGF3"/>
<dbReference type="Gene3D" id="3.90.550.10">
    <property type="entry name" value="Spore Coat Polysaccharide Biosynthesis Protein SpsA, Chain A"/>
    <property type="match status" value="1"/>
</dbReference>
<evidence type="ECO:0000313" key="5">
    <source>
        <dbReference type="Proteomes" id="UP000276437"/>
    </source>
</evidence>
<organism evidence="4 5">
    <name type="scientific">Methylomusa anaerophila</name>
    <dbReference type="NCBI Taxonomy" id="1930071"/>
    <lineage>
        <taxon>Bacteria</taxon>
        <taxon>Bacillati</taxon>
        <taxon>Bacillota</taxon>
        <taxon>Negativicutes</taxon>
        <taxon>Selenomonadales</taxon>
        <taxon>Sporomusaceae</taxon>
        <taxon>Methylomusa</taxon>
    </lineage>
</organism>
<reference evidence="4 5" key="1">
    <citation type="journal article" date="2018" name="Int. J. Syst. Evol. Microbiol.">
        <title>Methylomusa anaerophila gen. nov., sp. nov., an anaerobic methanol-utilizing bacterium isolated from a microbial fuel cell.</title>
        <authorList>
            <person name="Amano N."/>
            <person name="Yamamuro A."/>
            <person name="Miyahara M."/>
            <person name="Kouzuma A."/>
            <person name="Abe T."/>
            <person name="Watanabe K."/>
        </authorList>
    </citation>
    <scope>NUCLEOTIDE SEQUENCE [LARGE SCALE GENOMIC DNA]</scope>
    <source>
        <strain evidence="4 5">MMFC1</strain>
    </source>
</reference>
<dbReference type="SUPFAM" id="SSF48452">
    <property type="entry name" value="TPR-like"/>
    <property type="match status" value="1"/>
</dbReference>
<dbReference type="PANTHER" id="PTHR43630">
    <property type="entry name" value="POLY-BETA-1,6-N-ACETYL-D-GLUCOSAMINE SYNTHASE"/>
    <property type="match status" value="1"/>
</dbReference>
<evidence type="ECO:0000256" key="2">
    <source>
        <dbReference type="SAM" id="MobiDB-lite"/>
    </source>
</evidence>
<dbReference type="Pfam" id="PF00535">
    <property type="entry name" value="Glycos_transf_2"/>
    <property type="match status" value="1"/>
</dbReference>
<dbReference type="KEGG" id="mana:MAMMFC1_00799"/>
<evidence type="ECO:0000256" key="1">
    <source>
        <dbReference type="PROSITE-ProRule" id="PRU00339"/>
    </source>
</evidence>
<dbReference type="InterPro" id="IPR001173">
    <property type="entry name" value="Glyco_trans_2-like"/>
</dbReference>
<name>A0A348AGF3_9FIRM</name>
<sequence>MISGFGNPQSIEREDHMPDSMEVKETNGPTIAVYGIYKNEEKFMERFLHSVQTADEIVLCDTGSNDNTNQIIKQFKACCPHVNIKVYSICVSPWRFDDARNTSLSLVSPDIDICISLDIDEYLMDGWKEHLRDHWEPGYTRYYHKFRTIWPAGNVSEHWHERIHIRAGYTWKLPVHEILEYKGEEKIKRLEDFWVYQKPDYKKSRSSYLLLLEQSVKERKDVWKSWSFLASEYLMAGRFEEALRAVDNALQLNNSDKSYLHKVKYFVYRAQNQMDLAILSLNNAIFYMPHRREPYFEKAMYFHQLGRNAEAYFILKGSEKITNKAIDYHYNPAAWDTEFERWKSQLLELAKEEGINFA</sequence>
<proteinExistence type="predicted"/>
<dbReference type="Proteomes" id="UP000276437">
    <property type="component" value="Chromosome"/>
</dbReference>
<dbReference type="SMART" id="SM00028">
    <property type="entry name" value="TPR"/>
    <property type="match status" value="1"/>
</dbReference>
<feature type="repeat" description="TPR" evidence="1">
    <location>
        <begin position="223"/>
        <end position="256"/>
    </location>
</feature>
<keyword evidence="4" id="KW-0808">Transferase</keyword>
<dbReference type="GO" id="GO:0016740">
    <property type="term" value="F:transferase activity"/>
    <property type="evidence" value="ECO:0007669"/>
    <property type="project" value="UniProtKB-KW"/>
</dbReference>
<evidence type="ECO:0000313" key="4">
    <source>
        <dbReference type="EMBL" id="BBB90151.1"/>
    </source>
</evidence>
<protein>
    <submittedName>
        <fullName evidence="4">Glycosyl transferase family 2</fullName>
    </submittedName>
</protein>
<dbReference type="PROSITE" id="PS50005">
    <property type="entry name" value="TPR"/>
    <property type="match status" value="1"/>
</dbReference>
<feature type="compositionally biased region" description="Basic and acidic residues" evidence="2">
    <location>
        <begin position="11"/>
        <end position="24"/>
    </location>
</feature>
<feature type="domain" description="Glycosyltransferase 2-like" evidence="3">
    <location>
        <begin position="37"/>
        <end position="169"/>
    </location>
</feature>
<dbReference type="EMBL" id="AP018449">
    <property type="protein sequence ID" value="BBB90151.1"/>
    <property type="molecule type" value="Genomic_DNA"/>
</dbReference>
<feature type="compositionally biased region" description="Polar residues" evidence="2">
    <location>
        <begin position="1"/>
        <end position="10"/>
    </location>
</feature>
<dbReference type="InterPro" id="IPR029044">
    <property type="entry name" value="Nucleotide-diphossugar_trans"/>
</dbReference>
<dbReference type="InterPro" id="IPR011990">
    <property type="entry name" value="TPR-like_helical_dom_sf"/>
</dbReference>
<dbReference type="PANTHER" id="PTHR43630:SF2">
    <property type="entry name" value="GLYCOSYLTRANSFERASE"/>
    <property type="match status" value="1"/>
</dbReference>
<feature type="region of interest" description="Disordered" evidence="2">
    <location>
        <begin position="1"/>
        <end position="24"/>
    </location>
</feature>
<evidence type="ECO:0000259" key="3">
    <source>
        <dbReference type="Pfam" id="PF00535"/>
    </source>
</evidence>
<gene>
    <name evidence="4" type="ORF">MAMMFC1_00799</name>
</gene>
<dbReference type="SUPFAM" id="SSF53448">
    <property type="entry name" value="Nucleotide-diphospho-sugar transferases"/>
    <property type="match status" value="1"/>
</dbReference>
<dbReference type="Gene3D" id="1.25.40.10">
    <property type="entry name" value="Tetratricopeptide repeat domain"/>
    <property type="match status" value="1"/>
</dbReference>
<keyword evidence="1" id="KW-0802">TPR repeat</keyword>